<comment type="caution">
    <text evidence="1">The sequence shown here is derived from an EMBL/GenBank/DDBJ whole genome shotgun (WGS) entry which is preliminary data.</text>
</comment>
<evidence type="ECO:0000313" key="2">
    <source>
        <dbReference type="Proteomes" id="UP001548189"/>
    </source>
</evidence>
<dbReference type="CDD" id="cd17329">
    <property type="entry name" value="MFS_MdtH_MDR_like"/>
    <property type="match status" value="1"/>
</dbReference>
<name>A0ABV2BR76_9GAMM</name>
<dbReference type="InterPro" id="IPR011701">
    <property type="entry name" value="MFS"/>
</dbReference>
<dbReference type="Pfam" id="PF07690">
    <property type="entry name" value="MFS_1"/>
    <property type="match status" value="1"/>
</dbReference>
<dbReference type="PROSITE" id="PS50850">
    <property type="entry name" value="MFS"/>
    <property type="match status" value="1"/>
</dbReference>
<reference evidence="1 2" key="1">
    <citation type="submission" date="2024-06" db="EMBL/GenBank/DDBJ databases">
        <authorList>
            <person name="Li F."/>
        </authorList>
    </citation>
    <scope>NUCLEOTIDE SEQUENCE [LARGE SCALE GENOMIC DNA]</scope>
    <source>
        <strain evidence="1 2">GXAS 311</strain>
    </source>
</reference>
<keyword evidence="2" id="KW-1185">Reference proteome</keyword>
<dbReference type="InterPro" id="IPR050171">
    <property type="entry name" value="MFS_Transporters"/>
</dbReference>
<dbReference type="PANTHER" id="PTHR23517">
    <property type="entry name" value="RESISTANCE PROTEIN MDTM, PUTATIVE-RELATED-RELATED"/>
    <property type="match status" value="1"/>
</dbReference>
<proteinExistence type="predicted"/>
<accession>A0ABV2BR76</accession>
<organism evidence="1 2">
    <name type="scientific">Aliikangiella maris</name>
    <dbReference type="NCBI Taxonomy" id="3162458"/>
    <lineage>
        <taxon>Bacteria</taxon>
        <taxon>Pseudomonadati</taxon>
        <taxon>Pseudomonadota</taxon>
        <taxon>Gammaproteobacteria</taxon>
        <taxon>Oceanospirillales</taxon>
        <taxon>Pleioneaceae</taxon>
        <taxon>Aliikangiella</taxon>
    </lineage>
</organism>
<dbReference type="InterPro" id="IPR020846">
    <property type="entry name" value="MFS_dom"/>
</dbReference>
<dbReference type="SUPFAM" id="SSF103473">
    <property type="entry name" value="MFS general substrate transporter"/>
    <property type="match status" value="1"/>
</dbReference>
<dbReference type="Proteomes" id="UP001548189">
    <property type="component" value="Unassembled WGS sequence"/>
</dbReference>
<sequence length="416" mass="46550">MSRIQFTKQFGQFPALIWLYLVGTLMTRGCYYMVWPFLSVILYREFSLSATNIGMILTCSAVGSSLVGFYVGSLTDRIGRRSTILISGIIGFIAFCLLAFANSLWLYIVAITLSSLSRALWDSPSKALIGDLLKKAETREMALQLSYFMTNVGVAIGPLIGILLGLSAQKETFLFTATAYLILTVGLYIGFNYNAHLLKRQKLTTYNFSQTIGILLNDHLFLVLIIANIIVMFVYSHSDSSLIQYLTQANAPDLLQLISALIITNSLTIVLFQFPLLRLLQNFSINQRIHVGLVLLFSSQVLYIYSPVDSYWMWIGGMFILSLGEAILFPTMNIQIDRLAPKHLRGSYFGATSFYSLGYASSPIIGGYIIDQYGGSVLYELTSILILLTVTLYLFSHRFKRPTFMTTDAITEVTTE</sequence>
<dbReference type="InterPro" id="IPR036259">
    <property type="entry name" value="MFS_trans_sf"/>
</dbReference>
<dbReference type="PANTHER" id="PTHR23517:SF2">
    <property type="entry name" value="MULTIDRUG RESISTANCE PROTEIN MDTH"/>
    <property type="match status" value="1"/>
</dbReference>
<gene>
    <name evidence="1" type="ORF">ABVT43_04735</name>
</gene>
<evidence type="ECO:0000313" key="1">
    <source>
        <dbReference type="EMBL" id="MET1254424.1"/>
    </source>
</evidence>
<dbReference type="Gene3D" id="1.20.1250.20">
    <property type="entry name" value="MFS general substrate transporter like domains"/>
    <property type="match status" value="1"/>
</dbReference>
<dbReference type="EMBL" id="JBEVCJ010000004">
    <property type="protein sequence ID" value="MET1254424.1"/>
    <property type="molecule type" value="Genomic_DNA"/>
</dbReference>
<protein>
    <submittedName>
        <fullName evidence="1">MFS transporter</fullName>
    </submittedName>
</protein>